<dbReference type="EC" id="2.7.13.3" evidence="2"/>
<dbReference type="Gene3D" id="1.10.287.130">
    <property type="match status" value="1"/>
</dbReference>
<evidence type="ECO:0000313" key="9">
    <source>
        <dbReference type="EMBL" id="MBE9029627.1"/>
    </source>
</evidence>
<dbReference type="PANTHER" id="PTHR43065:SF46">
    <property type="entry name" value="C4-DICARBOXYLATE TRANSPORT SENSOR PROTEIN DCTB"/>
    <property type="match status" value="1"/>
</dbReference>
<dbReference type="InterPro" id="IPR036890">
    <property type="entry name" value="HATPase_C_sf"/>
</dbReference>
<dbReference type="EMBL" id="JADEXQ010000019">
    <property type="protein sequence ID" value="MBE9029627.1"/>
    <property type="molecule type" value="Genomic_DNA"/>
</dbReference>
<accession>A0A928Z324</accession>
<keyword evidence="5" id="KW-0418">Kinase</keyword>
<dbReference type="PANTHER" id="PTHR43065">
    <property type="entry name" value="SENSOR HISTIDINE KINASE"/>
    <property type="match status" value="1"/>
</dbReference>
<evidence type="ECO:0000256" key="4">
    <source>
        <dbReference type="ARBA" id="ARBA00022741"/>
    </source>
</evidence>
<dbReference type="PROSITE" id="PS50109">
    <property type="entry name" value="HIS_KIN"/>
    <property type="match status" value="1"/>
</dbReference>
<reference evidence="9" key="1">
    <citation type="submission" date="2020-10" db="EMBL/GenBank/DDBJ databases">
        <authorList>
            <person name="Castelo-Branco R."/>
            <person name="Eusebio N."/>
            <person name="Adriana R."/>
            <person name="Vieira A."/>
            <person name="Brugerolle De Fraissinette N."/>
            <person name="Rezende De Castro R."/>
            <person name="Schneider M.P."/>
            <person name="Vasconcelos V."/>
            <person name="Leao P.N."/>
        </authorList>
    </citation>
    <scope>NUCLEOTIDE SEQUENCE</scope>
    <source>
        <strain evidence="9">LEGE 11480</strain>
    </source>
</reference>
<dbReference type="AlphaFoldDB" id="A0A928Z324"/>
<comment type="catalytic activity">
    <reaction evidence="1">
        <text>ATP + protein L-histidine = ADP + protein N-phospho-L-histidine.</text>
        <dbReference type="EC" id="2.7.13.3"/>
    </reaction>
</comment>
<dbReference type="Proteomes" id="UP000625316">
    <property type="component" value="Unassembled WGS sequence"/>
</dbReference>
<evidence type="ECO:0000256" key="1">
    <source>
        <dbReference type="ARBA" id="ARBA00000085"/>
    </source>
</evidence>
<feature type="domain" description="Histidine kinase" evidence="8">
    <location>
        <begin position="211"/>
        <end position="436"/>
    </location>
</feature>
<comment type="caution">
    <text evidence="9">The sequence shown here is derived from an EMBL/GenBank/DDBJ whole genome shotgun (WGS) entry which is preliminary data.</text>
</comment>
<evidence type="ECO:0000256" key="3">
    <source>
        <dbReference type="ARBA" id="ARBA00022679"/>
    </source>
</evidence>
<proteinExistence type="predicted"/>
<dbReference type="GO" id="GO:0005524">
    <property type="term" value="F:ATP binding"/>
    <property type="evidence" value="ECO:0007669"/>
    <property type="project" value="UniProtKB-KW"/>
</dbReference>
<dbReference type="CDD" id="cd00075">
    <property type="entry name" value="HATPase"/>
    <property type="match status" value="1"/>
</dbReference>
<gene>
    <name evidence="9" type="ORF">IQ266_07780</name>
</gene>
<keyword evidence="3" id="KW-0808">Transferase</keyword>
<evidence type="ECO:0000256" key="5">
    <source>
        <dbReference type="ARBA" id="ARBA00022777"/>
    </source>
</evidence>
<evidence type="ECO:0000256" key="6">
    <source>
        <dbReference type="ARBA" id="ARBA00022840"/>
    </source>
</evidence>
<dbReference type="PRINTS" id="PR00344">
    <property type="entry name" value="BCTRLSENSOR"/>
</dbReference>
<dbReference type="SMART" id="SM00387">
    <property type="entry name" value="HATPase_c"/>
    <property type="match status" value="1"/>
</dbReference>
<evidence type="ECO:0000256" key="2">
    <source>
        <dbReference type="ARBA" id="ARBA00012438"/>
    </source>
</evidence>
<dbReference type="InterPro" id="IPR003594">
    <property type="entry name" value="HATPase_dom"/>
</dbReference>
<keyword evidence="6" id="KW-0067">ATP-binding</keyword>
<organism evidence="9 10">
    <name type="scientific">Romeriopsis navalis LEGE 11480</name>
    <dbReference type="NCBI Taxonomy" id="2777977"/>
    <lineage>
        <taxon>Bacteria</taxon>
        <taxon>Bacillati</taxon>
        <taxon>Cyanobacteriota</taxon>
        <taxon>Cyanophyceae</taxon>
        <taxon>Leptolyngbyales</taxon>
        <taxon>Leptolyngbyaceae</taxon>
        <taxon>Romeriopsis</taxon>
        <taxon>Romeriopsis navalis</taxon>
    </lineage>
</organism>
<evidence type="ECO:0000256" key="7">
    <source>
        <dbReference type="ARBA" id="ARBA00023012"/>
    </source>
</evidence>
<evidence type="ECO:0000259" key="8">
    <source>
        <dbReference type="PROSITE" id="PS50109"/>
    </source>
</evidence>
<dbReference type="InterPro" id="IPR005467">
    <property type="entry name" value="His_kinase_dom"/>
</dbReference>
<evidence type="ECO:0000313" key="10">
    <source>
        <dbReference type="Proteomes" id="UP000625316"/>
    </source>
</evidence>
<dbReference type="InterPro" id="IPR004358">
    <property type="entry name" value="Sig_transdc_His_kin-like_C"/>
</dbReference>
<dbReference type="Pfam" id="PF02518">
    <property type="entry name" value="HATPase_c"/>
    <property type="match status" value="1"/>
</dbReference>
<keyword evidence="7" id="KW-0902">Two-component regulatory system</keyword>
<dbReference type="GO" id="GO:0004673">
    <property type="term" value="F:protein histidine kinase activity"/>
    <property type="evidence" value="ECO:0007669"/>
    <property type="project" value="UniProtKB-EC"/>
</dbReference>
<name>A0A928Z324_9CYAN</name>
<dbReference type="Gene3D" id="3.30.565.10">
    <property type="entry name" value="Histidine kinase-like ATPase, C-terminal domain"/>
    <property type="match status" value="1"/>
</dbReference>
<sequence>MKAVLSTPSPGEIQDNIAMLYELSLGIGTSLNLQENCEFFVQKLMSRQNLSFVAIYADVALQDLSSQIVNSDKQYSCIYTCPGLPAHELEQVISTEMRQRIQAQGMLSINTQESETTIQSSPIFQSFPGIFSAFSIAQNQIIVVCINQVRQCEYPKWQLSQLHLLLNKFGCSVEACLNHKSLQQATQAKIALEKKLGKAQHLESLGLMASGIAHDLGNILNPLTAYPPILKSAFAEGSREEMMLLQIQAASDKAHAMMRDLLMLSQKSRRYHTAISLAEPVFQYQNSASFISLQSAEPNINCRWQLDSDSQVLADNTMITRIVMNLVTNAFDAIHGRGDVEIFVKDYDIPTPYEGYMTVPAGQYVALVVQDNGEGIPHDALAHIFDPFFSKKTLGRSGSGLGLATVHSIVEGLNGMIDVKTGTKGTSFIVYFPRLLATQTMTTDAKSSQP</sequence>
<dbReference type="SUPFAM" id="SSF55874">
    <property type="entry name" value="ATPase domain of HSP90 chaperone/DNA topoisomerase II/histidine kinase"/>
    <property type="match status" value="1"/>
</dbReference>
<dbReference type="RefSeq" id="WP_264324445.1">
    <property type="nucleotide sequence ID" value="NZ_JADEXQ010000019.1"/>
</dbReference>
<protein>
    <recommendedName>
        <fullName evidence="2">histidine kinase</fullName>
        <ecNumber evidence="2">2.7.13.3</ecNumber>
    </recommendedName>
</protein>
<keyword evidence="10" id="KW-1185">Reference proteome</keyword>
<keyword evidence="4" id="KW-0547">Nucleotide-binding</keyword>
<dbReference type="GO" id="GO:0000160">
    <property type="term" value="P:phosphorelay signal transduction system"/>
    <property type="evidence" value="ECO:0007669"/>
    <property type="project" value="UniProtKB-KW"/>
</dbReference>